<evidence type="ECO:0000313" key="1">
    <source>
        <dbReference type="EMBL" id="KAA3483871.1"/>
    </source>
</evidence>
<sequence length="320" mass="36772">MRTKPTKTVNVFYIDAVAMLQSHVNLVMKCDANETEMINPKYSPFKSNMAHEQVEFMDSFPCNVKTNPNEQVHAITVRSGKVLAEPEKKLILDAIEKNDGVGEYKKEHKSMVREYKPLIPYLTKLKKDCMNEQYDAQINKIFEGPLKNKRKLHELSTMELNEECLTIIQNKLPTKLKIQKVFLSVVLLYSRGIIKDVLVKVDKFIFPTDFIILEMDEDIKVPMILGQPFLATARNVIDVGNGKLVLRIGDEKVTLQACYVVRVSSERDDTCNFIDVSNHVVQRSLQEINHEDMLKSYPFQGDGNQVTSEERMVQLDELDE</sequence>
<dbReference type="GO" id="GO:0016301">
    <property type="term" value="F:kinase activity"/>
    <property type="evidence" value="ECO:0007669"/>
    <property type="project" value="UniProtKB-KW"/>
</dbReference>
<reference evidence="1" key="1">
    <citation type="submission" date="2019-08" db="EMBL/GenBank/DDBJ databases">
        <authorList>
            <person name="Liu F."/>
        </authorList>
    </citation>
    <scope>NUCLEOTIDE SEQUENCE [LARGE SCALE GENOMIC DNA]</scope>
    <source>
        <strain evidence="1">PA1801</strain>
        <tissue evidence="1">Leaf</tissue>
    </source>
</reference>
<name>A0A5B6WPR0_9ROSI</name>
<dbReference type="PANTHER" id="PTHR33067:SF35">
    <property type="entry name" value="ASPARTIC PEPTIDASE DDI1-TYPE DOMAIN-CONTAINING PROTEIN"/>
    <property type="match status" value="1"/>
</dbReference>
<dbReference type="InterPro" id="IPR021109">
    <property type="entry name" value="Peptidase_aspartic_dom_sf"/>
</dbReference>
<proteinExistence type="predicted"/>
<comment type="caution">
    <text evidence="1">The sequence shown here is derived from an EMBL/GenBank/DDBJ whole genome shotgun (WGS) entry which is preliminary data.</text>
</comment>
<dbReference type="PANTHER" id="PTHR33067">
    <property type="entry name" value="RNA-DIRECTED DNA POLYMERASE-RELATED"/>
    <property type="match status" value="1"/>
</dbReference>
<keyword evidence="1" id="KW-0808">Transferase</keyword>
<keyword evidence="1" id="KW-0418">Kinase</keyword>
<dbReference type="Proteomes" id="UP000325315">
    <property type="component" value="Unassembled WGS sequence"/>
</dbReference>
<dbReference type="EMBL" id="SMMG02000002">
    <property type="protein sequence ID" value="KAA3483871.1"/>
    <property type="molecule type" value="Genomic_DNA"/>
</dbReference>
<dbReference type="Gene3D" id="2.40.70.10">
    <property type="entry name" value="Acid Proteases"/>
    <property type="match status" value="1"/>
</dbReference>
<organism evidence="1 2">
    <name type="scientific">Gossypium australe</name>
    <dbReference type="NCBI Taxonomy" id="47621"/>
    <lineage>
        <taxon>Eukaryota</taxon>
        <taxon>Viridiplantae</taxon>
        <taxon>Streptophyta</taxon>
        <taxon>Embryophyta</taxon>
        <taxon>Tracheophyta</taxon>
        <taxon>Spermatophyta</taxon>
        <taxon>Magnoliopsida</taxon>
        <taxon>eudicotyledons</taxon>
        <taxon>Gunneridae</taxon>
        <taxon>Pentapetalae</taxon>
        <taxon>rosids</taxon>
        <taxon>malvids</taxon>
        <taxon>Malvales</taxon>
        <taxon>Malvaceae</taxon>
        <taxon>Malvoideae</taxon>
        <taxon>Gossypium</taxon>
    </lineage>
</organism>
<gene>
    <name evidence="1" type="ORF">EPI10_006003</name>
</gene>
<accession>A0A5B6WPR0</accession>
<evidence type="ECO:0000313" key="2">
    <source>
        <dbReference type="Proteomes" id="UP000325315"/>
    </source>
</evidence>
<dbReference type="AlphaFoldDB" id="A0A5B6WPR0"/>
<dbReference type="OrthoDB" id="1306327at2759"/>
<keyword evidence="2" id="KW-1185">Reference proteome</keyword>
<protein>
    <submittedName>
        <fullName evidence="1">Protein kinase 2B, chloroplastic-like</fullName>
    </submittedName>
</protein>